<feature type="compositionally biased region" description="Low complexity" evidence="1">
    <location>
        <begin position="74"/>
        <end position="83"/>
    </location>
</feature>
<organism evidence="2 3">
    <name type="scientific">Kitasatospora paranensis</name>
    <dbReference type="NCBI Taxonomy" id="258053"/>
    <lineage>
        <taxon>Bacteria</taxon>
        <taxon>Bacillati</taxon>
        <taxon>Actinomycetota</taxon>
        <taxon>Actinomycetes</taxon>
        <taxon>Kitasatosporales</taxon>
        <taxon>Streptomycetaceae</taxon>
        <taxon>Kitasatospora</taxon>
    </lineage>
</organism>
<sequence>MEAFDTPVGPVAAVGADFGRGDRLAVDQLPAGGDAGSVAGRVAATAPGEEKRDPAPEPGAGSPSMPLRTGSPTARARPMAAPAWTSSWG</sequence>
<gene>
    <name evidence="2" type="ORF">ACFQMG_13095</name>
</gene>
<proteinExistence type="predicted"/>
<evidence type="ECO:0000256" key="1">
    <source>
        <dbReference type="SAM" id="MobiDB-lite"/>
    </source>
</evidence>
<evidence type="ECO:0000313" key="2">
    <source>
        <dbReference type="EMBL" id="MFC7180491.1"/>
    </source>
</evidence>
<comment type="caution">
    <text evidence="2">The sequence shown here is derived from an EMBL/GenBank/DDBJ whole genome shotgun (WGS) entry which is preliminary data.</text>
</comment>
<dbReference type="Proteomes" id="UP001596435">
    <property type="component" value="Unassembled WGS sequence"/>
</dbReference>
<name>A0ABW2FXF0_9ACTN</name>
<dbReference type="EMBL" id="JBHTAJ010000020">
    <property type="protein sequence ID" value="MFC7180491.1"/>
    <property type="molecule type" value="Genomic_DNA"/>
</dbReference>
<reference evidence="3" key="1">
    <citation type="journal article" date="2019" name="Int. J. Syst. Evol. Microbiol.">
        <title>The Global Catalogue of Microorganisms (GCM) 10K type strain sequencing project: providing services to taxonomists for standard genome sequencing and annotation.</title>
        <authorList>
            <consortium name="The Broad Institute Genomics Platform"/>
            <consortium name="The Broad Institute Genome Sequencing Center for Infectious Disease"/>
            <person name="Wu L."/>
            <person name="Ma J."/>
        </authorList>
    </citation>
    <scope>NUCLEOTIDE SEQUENCE [LARGE SCALE GENOMIC DNA]</scope>
    <source>
        <strain evidence="3">CGMCC 1.12859</strain>
    </source>
</reference>
<evidence type="ECO:0000313" key="3">
    <source>
        <dbReference type="Proteomes" id="UP001596435"/>
    </source>
</evidence>
<feature type="region of interest" description="Disordered" evidence="1">
    <location>
        <begin position="1"/>
        <end position="89"/>
    </location>
</feature>
<keyword evidence="3" id="KW-1185">Reference proteome</keyword>
<accession>A0ABW2FXF0</accession>
<dbReference type="RefSeq" id="WP_345708712.1">
    <property type="nucleotide sequence ID" value="NZ_BAABKV010000001.1"/>
</dbReference>
<protein>
    <submittedName>
        <fullName evidence="2">Uncharacterized protein</fullName>
    </submittedName>
</protein>